<comment type="subcellular location">
    <subcellularLocation>
        <location evidence="1 9">Cell inner membrane</location>
        <topology evidence="1 9">Multi-pass membrane protein</topology>
    </subcellularLocation>
</comment>
<evidence type="ECO:0000256" key="4">
    <source>
        <dbReference type="ARBA" id="ARBA00022519"/>
    </source>
</evidence>
<dbReference type="GO" id="GO:0022857">
    <property type="term" value="F:transmembrane transporter activity"/>
    <property type="evidence" value="ECO:0007669"/>
    <property type="project" value="UniProtKB-UniRule"/>
</dbReference>
<name>A0A8J7K7I6_9GAMM</name>
<evidence type="ECO:0000256" key="5">
    <source>
        <dbReference type="ARBA" id="ARBA00022692"/>
    </source>
</evidence>
<dbReference type="RefSeq" id="WP_193953945.1">
    <property type="nucleotide sequence ID" value="NZ_JADEYS010000014.1"/>
</dbReference>
<dbReference type="Pfam" id="PF04290">
    <property type="entry name" value="DctQ"/>
    <property type="match status" value="1"/>
</dbReference>
<dbReference type="GO" id="GO:0005886">
    <property type="term" value="C:plasma membrane"/>
    <property type="evidence" value="ECO:0007669"/>
    <property type="project" value="UniProtKB-SubCell"/>
</dbReference>
<evidence type="ECO:0000313" key="12">
    <source>
        <dbReference type="Proteomes" id="UP000640333"/>
    </source>
</evidence>
<organism evidence="11 12">
    <name type="scientific">Pontibacterium sinense</name>
    <dbReference type="NCBI Taxonomy" id="2781979"/>
    <lineage>
        <taxon>Bacteria</taxon>
        <taxon>Pseudomonadati</taxon>
        <taxon>Pseudomonadota</taxon>
        <taxon>Gammaproteobacteria</taxon>
        <taxon>Oceanospirillales</taxon>
        <taxon>Oceanospirillaceae</taxon>
        <taxon>Pontibacterium</taxon>
    </lineage>
</organism>
<evidence type="ECO:0000256" key="3">
    <source>
        <dbReference type="ARBA" id="ARBA00022475"/>
    </source>
</evidence>
<evidence type="ECO:0000259" key="10">
    <source>
        <dbReference type="Pfam" id="PF04290"/>
    </source>
</evidence>
<comment type="caution">
    <text evidence="11">The sequence shown here is derived from an EMBL/GenBank/DDBJ whole genome shotgun (WGS) entry which is preliminary data.</text>
</comment>
<keyword evidence="2 9" id="KW-0813">Transport</keyword>
<comment type="subunit">
    <text evidence="9">The complex comprises the extracytoplasmic solute receptor protein and the two transmembrane proteins.</text>
</comment>
<keyword evidence="7 9" id="KW-0472">Membrane</keyword>
<feature type="domain" description="Tripartite ATP-independent periplasmic transporters DctQ component" evidence="10">
    <location>
        <begin position="28"/>
        <end position="159"/>
    </location>
</feature>
<keyword evidence="5 9" id="KW-0812">Transmembrane</keyword>
<dbReference type="EMBL" id="JADEYS010000014">
    <property type="protein sequence ID" value="MBE9398306.1"/>
    <property type="molecule type" value="Genomic_DNA"/>
</dbReference>
<dbReference type="Proteomes" id="UP000640333">
    <property type="component" value="Unassembled WGS sequence"/>
</dbReference>
<keyword evidence="3" id="KW-1003">Cell membrane</keyword>
<evidence type="ECO:0000256" key="1">
    <source>
        <dbReference type="ARBA" id="ARBA00004429"/>
    </source>
</evidence>
<proteinExistence type="inferred from homology"/>
<gene>
    <name evidence="11" type="ORF">IOQ59_13675</name>
</gene>
<protein>
    <recommendedName>
        <fullName evidence="9">TRAP transporter small permease protein</fullName>
    </recommendedName>
</protein>
<feature type="transmembrane region" description="Helical" evidence="9">
    <location>
        <begin position="41"/>
        <end position="62"/>
    </location>
</feature>
<dbReference type="AlphaFoldDB" id="A0A8J7K7I6"/>
<keyword evidence="12" id="KW-1185">Reference proteome</keyword>
<evidence type="ECO:0000313" key="11">
    <source>
        <dbReference type="EMBL" id="MBE9398306.1"/>
    </source>
</evidence>
<comment type="function">
    <text evidence="9">Part of the tripartite ATP-independent periplasmic (TRAP) transport system.</text>
</comment>
<dbReference type="InterPro" id="IPR007387">
    <property type="entry name" value="TRAP_DctQ"/>
</dbReference>
<comment type="similarity">
    <text evidence="8 9">Belongs to the TRAP transporter small permease family.</text>
</comment>
<keyword evidence="6 9" id="KW-1133">Transmembrane helix</keyword>
<evidence type="ECO:0000256" key="6">
    <source>
        <dbReference type="ARBA" id="ARBA00022989"/>
    </source>
</evidence>
<sequence>MIVRFFTALDKKIGWVLNAAALISSLMLVGLMLFLVLARYVFGWSIVGLLEVIMLFGMWLYMVGGLIASRKREHLVVDFVQTNIQDQQIRRLHQAFLSLVTLVITGFFVYLSYRMLKWGMRRPQHTPGLSIPLWIPQSAILFASVGCALYALRDLIQSIIGNDTHLLVAHEPAESAIEEDR</sequence>
<evidence type="ECO:0000256" key="8">
    <source>
        <dbReference type="ARBA" id="ARBA00038436"/>
    </source>
</evidence>
<keyword evidence="4 9" id="KW-0997">Cell inner membrane</keyword>
<feature type="transmembrane region" description="Helical" evidence="9">
    <location>
        <begin position="133"/>
        <end position="152"/>
    </location>
</feature>
<evidence type="ECO:0000256" key="7">
    <source>
        <dbReference type="ARBA" id="ARBA00023136"/>
    </source>
</evidence>
<dbReference type="PANTHER" id="PTHR35011">
    <property type="entry name" value="2,3-DIKETO-L-GULONATE TRAP TRANSPORTER SMALL PERMEASE PROTEIN YIAM"/>
    <property type="match status" value="1"/>
</dbReference>
<dbReference type="InterPro" id="IPR055348">
    <property type="entry name" value="DctQ"/>
</dbReference>
<evidence type="ECO:0000256" key="2">
    <source>
        <dbReference type="ARBA" id="ARBA00022448"/>
    </source>
</evidence>
<feature type="transmembrane region" description="Helical" evidence="9">
    <location>
        <begin position="12"/>
        <end position="35"/>
    </location>
</feature>
<feature type="transmembrane region" description="Helical" evidence="9">
    <location>
        <begin position="95"/>
        <end position="113"/>
    </location>
</feature>
<accession>A0A8J7K7I6</accession>
<reference evidence="11" key="1">
    <citation type="submission" date="2020-10" db="EMBL/GenBank/DDBJ databases">
        <title>Bacterium isolated from coastal waters sediment.</title>
        <authorList>
            <person name="Chen R.-J."/>
            <person name="Lu D.-C."/>
            <person name="Zhu K.-L."/>
            <person name="Du Z.-J."/>
        </authorList>
    </citation>
    <scope>NUCLEOTIDE SEQUENCE</scope>
    <source>
        <strain evidence="11">N1Y112</strain>
    </source>
</reference>
<dbReference type="PANTHER" id="PTHR35011:SF4">
    <property type="entry name" value="SLL1102 PROTEIN"/>
    <property type="match status" value="1"/>
</dbReference>
<evidence type="ECO:0000256" key="9">
    <source>
        <dbReference type="RuleBase" id="RU369079"/>
    </source>
</evidence>